<evidence type="ECO:0000313" key="1">
    <source>
        <dbReference type="EMBL" id="HEX70021.1"/>
    </source>
</evidence>
<proteinExistence type="predicted"/>
<dbReference type="AlphaFoldDB" id="A0A7C3APJ3"/>
<sequence length="93" mass="10233">MPDSTIERWIEPDPYRPGAQDARVREYGVAVWALIGHLQAVGGNLQRVAADYELPLEAVQAAVAYYQHHREVISARIAANQPATAAEHGQLLC</sequence>
<dbReference type="InterPro" id="IPR007367">
    <property type="entry name" value="DUF433"/>
</dbReference>
<name>A0A7C3APJ3_9BACT</name>
<accession>A0A7C3APJ3</accession>
<dbReference type="EMBL" id="DSID01000164">
    <property type="protein sequence ID" value="HEX70021.1"/>
    <property type="molecule type" value="Genomic_DNA"/>
</dbReference>
<dbReference type="InterPro" id="IPR036388">
    <property type="entry name" value="WH-like_DNA-bd_sf"/>
</dbReference>
<comment type="caution">
    <text evidence="1">The sequence shown here is derived from an EMBL/GenBank/DDBJ whole genome shotgun (WGS) entry which is preliminary data.</text>
</comment>
<gene>
    <name evidence="1" type="ORF">ENP13_02090</name>
</gene>
<dbReference type="Pfam" id="PF04255">
    <property type="entry name" value="DUF433"/>
    <property type="match status" value="1"/>
</dbReference>
<dbReference type="SUPFAM" id="SSF46689">
    <property type="entry name" value="Homeodomain-like"/>
    <property type="match status" value="1"/>
</dbReference>
<dbReference type="InterPro" id="IPR009057">
    <property type="entry name" value="Homeodomain-like_sf"/>
</dbReference>
<dbReference type="Gene3D" id="1.10.10.10">
    <property type="entry name" value="Winged helix-like DNA-binding domain superfamily/Winged helix DNA-binding domain"/>
    <property type="match status" value="1"/>
</dbReference>
<organism evidence="1">
    <name type="scientific">Thermorudis sp</name>
    <dbReference type="NCBI Taxonomy" id="1969470"/>
    <lineage>
        <taxon>Bacteria</taxon>
        <taxon>Pseudomonadati</taxon>
        <taxon>Thermomicrobiota</taxon>
        <taxon>Thermomicrobia</taxon>
        <taxon>Thermomicrobia incertae sedis</taxon>
        <taxon>Thermorudis</taxon>
    </lineage>
</organism>
<reference evidence="1" key="1">
    <citation type="journal article" date="2020" name="mSystems">
        <title>Genome- and Community-Level Interaction Insights into Carbon Utilization and Element Cycling Functions of Hydrothermarchaeota in Hydrothermal Sediment.</title>
        <authorList>
            <person name="Zhou Z."/>
            <person name="Liu Y."/>
            <person name="Xu W."/>
            <person name="Pan J."/>
            <person name="Luo Z.H."/>
            <person name="Li M."/>
        </authorList>
    </citation>
    <scope>NUCLEOTIDE SEQUENCE [LARGE SCALE GENOMIC DNA]</scope>
    <source>
        <strain evidence="1">SpSt-192</strain>
    </source>
</reference>
<protein>
    <submittedName>
        <fullName evidence="1">DUF433 domain-containing protein</fullName>
    </submittedName>
</protein>